<proteinExistence type="predicted"/>
<feature type="chain" id="PRO_5019859475" description="Outer membrane beta-barrel protein" evidence="1">
    <location>
        <begin position="25"/>
        <end position="421"/>
    </location>
</feature>
<dbReference type="EMBL" id="CP032829">
    <property type="protein sequence ID" value="AYJ86969.1"/>
    <property type="molecule type" value="Genomic_DNA"/>
</dbReference>
<gene>
    <name evidence="2" type="ORF">D3Y57_14755</name>
</gene>
<dbReference type="KEGG" id="spha:D3Y57_14755"/>
<evidence type="ECO:0000313" key="3">
    <source>
        <dbReference type="Proteomes" id="UP000276254"/>
    </source>
</evidence>
<evidence type="ECO:0000313" key="2">
    <source>
        <dbReference type="EMBL" id="AYJ86969.1"/>
    </source>
</evidence>
<keyword evidence="3" id="KW-1185">Reference proteome</keyword>
<keyword evidence="1" id="KW-0732">Signal</keyword>
<sequence length="421" mass="45459">MKILSFLALSASVTTLIMATPAAAQTVISGQGVADRARPDYDPLGTPLGSFTLLPAVTATASATNNYLATDTDQRSDVYLSVTPEVVVRSNWSRNQLQGRVYVTQDVHANLTSENATQYGASLAGAYDISRETQVRADVSAGRFVESRSSLGSFQGSVEPVRYEVYHAGIGASRSFNELSLNANTSVEYHNYHDAELAGGLVVDQNFRDDRVISVGGSAQYDLRNGLGLIFTARYDDDLYNVRPGKPSFLPGDINRDSTGLTLQGGITLELTRLVFGNVQVGYLSRKYHDPLLNNVGGLSYNADVLWNVTPLTSIRVRASRSVEDSSSPDFAGNTLSDFSISVDHELYRYIIISGNADYGHFTPNGIGIGGNQYSVGAGARYLINRHFSVSGNVGYAARTSDSTYLRYNAFTGSIAVRFAL</sequence>
<dbReference type="AlphaFoldDB" id="A0A494TBY9"/>
<dbReference type="SUPFAM" id="SSF56935">
    <property type="entry name" value="Porins"/>
    <property type="match status" value="1"/>
</dbReference>
<feature type="signal peptide" evidence="1">
    <location>
        <begin position="1"/>
        <end position="24"/>
    </location>
</feature>
<dbReference type="Proteomes" id="UP000276254">
    <property type="component" value="Chromosome"/>
</dbReference>
<dbReference type="OrthoDB" id="7398962at2"/>
<protein>
    <recommendedName>
        <fullName evidence="4">Outer membrane beta-barrel protein</fullName>
    </recommendedName>
</protein>
<evidence type="ECO:0008006" key="4">
    <source>
        <dbReference type="Google" id="ProtNLM"/>
    </source>
</evidence>
<name>A0A494TBY9_SPHPE</name>
<organism evidence="2 3">
    <name type="scientific">Sphingomonas paeninsulae</name>
    <dbReference type="NCBI Taxonomy" id="2319844"/>
    <lineage>
        <taxon>Bacteria</taxon>
        <taxon>Pseudomonadati</taxon>
        <taxon>Pseudomonadota</taxon>
        <taxon>Alphaproteobacteria</taxon>
        <taxon>Sphingomonadales</taxon>
        <taxon>Sphingomonadaceae</taxon>
        <taxon>Sphingomonas</taxon>
    </lineage>
</organism>
<reference evidence="2 3" key="1">
    <citation type="submission" date="2018-09" db="EMBL/GenBank/DDBJ databases">
        <title>Sphingomonas peninsula sp. nov., isolated from fildes peninsula, Antarctic soil.</title>
        <authorList>
            <person name="Yingchao G."/>
        </authorList>
    </citation>
    <scope>NUCLEOTIDE SEQUENCE [LARGE SCALE GENOMIC DNA]</scope>
    <source>
        <strain evidence="2 3">YZ-8</strain>
    </source>
</reference>
<accession>A0A494TBY9</accession>
<evidence type="ECO:0000256" key="1">
    <source>
        <dbReference type="SAM" id="SignalP"/>
    </source>
</evidence>
<dbReference type="InterPro" id="IPR018759">
    <property type="entry name" value="BBP2_2"/>
</dbReference>
<dbReference type="Pfam" id="PF10082">
    <property type="entry name" value="BBP2_2"/>
    <property type="match status" value="1"/>
</dbReference>
<dbReference type="RefSeq" id="WP_121153792.1">
    <property type="nucleotide sequence ID" value="NZ_CP032829.1"/>
</dbReference>